<reference evidence="2" key="3">
    <citation type="submission" date="2010-09" db="EMBL/GenBank/DDBJ databases">
        <title>Annotation of Gaeumannomyces graminis var. tritici R3-111a-1.</title>
        <authorList>
            <consortium name="The Broad Institute Genome Sequencing Platform"/>
            <person name="Ma L.-J."/>
            <person name="Dead R."/>
            <person name="Young S.K."/>
            <person name="Zeng Q."/>
            <person name="Gargeya S."/>
            <person name="Fitzgerald M."/>
            <person name="Haas B."/>
            <person name="Abouelleil A."/>
            <person name="Alvarado L."/>
            <person name="Arachchi H.M."/>
            <person name="Berlin A."/>
            <person name="Brown A."/>
            <person name="Chapman S.B."/>
            <person name="Chen Z."/>
            <person name="Dunbar C."/>
            <person name="Freedman E."/>
            <person name="Gearin G."/>
            <person name="Gellesch M."/>
            <person name="Goldberg J."/>
            <person name="Griggs A."/>
            <person name="Gujja S."/>
            <person name="Heiman D."/>
            <person name="Howarth C."/>
            <person name="Larson L."/>
            <person name="Lui A."/>
            <person name="MacDonald P.J.P."/>
            <person name="Mehta T."/>
            <person name="Montmayeur A."/>
            <person name="Murphy C."/>
            <person name="Neiman D."/>
            <person name="Pearson M."/>
            <person name="Priest M."/>
            <person name="Roberts A."/>
            <person name="Saif S."/>
            <person name="Shea T."/>
            <person name="Shenoy N."/>
            <person name="Sisk P."/>
            <person name="Stolte C."/>
            <person name="Sykes S."/>
            <person name="Yandava C."/>
            <person name="Wortman J."/>
            <person name="Nusbaum C."/>
            <person name="Birren B."/>
        </authorList>
    </citation>
    <scope>NUCLEOTIDE SEQUENCE</scope>
    <source>
        <strain evidence="2">R3-111a-1</strain>
    </source>
</reference>
<dbReference type="GeneID" id="20342836"/>
<dbReference type="EnsemblFungi" id="EJT82405">
    <property type="protein sequence ID" value="EJT82405"/>
    <property type="gene ID" value="GGTG_02378"/>
</dbReference>
<keyword evidence="4" id="KW-1185">Reference proteome</keyword>
<proteinExistence type="predicted"/>
<protein>
    <submittedName>
        <fullName evidence="2 3">Uncharacterized protein</fullName>
    </submittedName>
</protein>
<dbReference type="eggNOG" id="ENOG502T73D">
    <property type="taxonomic scope" value="Eukaryota"/>
</dbReference>
<reference evidence="4" key="1">
    <citation type="submission" date="2010-07" db="EMBL/GenBank/DDBJ databases">
        <title>The genome sequence of Gaeumannomyces graminis var. tritici strain R3-111a-1.</title>
        <authorList>
            <consortium name="The Broad Institute Genome Sequencing Platform"/>
            <person name="Ma L.-J."/>
            <person name="Dead R."/>
            <person name="Young S."/>
            <person name="Zeng Q."/>
            <person name="Koehrsen M."/>
            <person name="Alvarado L."/>
            <person name="Berlin A."/>
            <person name="Chapman S.B."/>
            <person name="Chen Z."/>
            <person name="Freedman E."/>
            <person name="Gellesch M."/>
            <person name="Goldberg J."/>
            <person name="Griggs A."/>
            <person name="Gujja S."/>
            <person name="Heilman E.R."/>
            <person name="Heiman D."/>
            <person name="Hepburn T."/>
            <person name="Howarth C."/>
            <person name="Jen D."/>
            <person name="Larson L."/>
            <person name="Mehta T."/>
            <person name="Neiman D."/>
            <person name="Pearson M."/>
            <person name="Roberts A."/>
            <person name="Saif S."/>
            <person name="Shea T."/>
            <person name="Shenoy N."/>
            <person name="Sisk P."/>
            <person name="Stolte C."/>
            <person name="Sykes S."/>
            <person name="Walk T."/>
            <person name="White J."/>
            <person name="Yandava C."/>
            <person name="Haas B."/>
            <person name="Nusbaum C."/>
            <person name="Birren B."/>
        </authorList>
    </citation>
    <scope>NUCLEOTIDE SEQUENCE [LARGE SCALE GENOMIC DNA]</scope>
    <source>
        <strain evidence="4">R3-111a-1</strain>
    </source>
</reference>
<evidence type="ECO:0000256" key="1">
    <source>
        <dbReference type="SAM" id="MobiDB-lite"/>
    </source>
</evidence>
<name>J3NM74_GAET3</name>
<feature type="compositionally biased region" description="Gly residues" evidence="1">
    <location>
        <begin position="54"/>
        <end position="65"/>
    </location>
</feature>
<dbReference type="VEuPathDB" id="FungiDB:GGTG_02378"/>
<evidence type="ECO:0000313" key="2">
    <source>
        <dbReference type="EMBL" id="EJT82405.1"/>
    </source>
</evidence>
<accession>J3NM74</accession>
<sequence>MTKQHLPKPHDPSGVTDKAVDNAHDFIETTEAQEHKLHPDAQLDRGEANSDAGKGLGTQGEGGGQQKSKMDTIKEALHLKK</sequence>
<reference evidence="2" key="2">
    <citation type="submission" date="2010-07" db="EMBL/GenBank/DDBJ databases">
        <authorList>
            <consortium name="The Broad Institute Genome Sequencing Platform"/>
            <consortium name="Broad Institute Genome Sequencing Center for Infectious Disease"/>
            <person name="Ma L.-J."/>
            <person name="Dead R."/>
            <person name="Young S."/>
            <person name="Zeng Q."/>
            <person name="Koehrsen M."/>
            <person name="Alvarado L."/>
            <person name="Berlin A."/>
            <person name="Chapman S.B."/>
            <person name="Chen Z."/>
            <person name="Freedman E."/>
            <person name="Gellesch M."/>
            <person name="Goldberg J."/>
            <person name="Griggs A."/>
            <person name="Gujja S."/>
            <person name="Heilman E.R."/>
            <person name="Heiman D."/>
            <person name="Hepburn T."/>
            <person name="Howarth C."/>
            <person name="Jen D."/>
            <person name="Larson L."/>
            <person name="Mehta T."/>
            <person name="Neiman D."/>
            <person name="Pearson M."/>
            <person name="Roberts A."/>
            <person name="Saif S."/>
            <person name="Shea T."/>
            <person name="Shenoy N."/>
            <person name="Sisk P."/>
            <person name="Stolte C."/>
            <person name="Sykes S."/>
            <person name="Walk T."/>
            <person name="White J."/>
            <person name="Yandava C."/>
            <person name="Haas B."/>
            <person name="Nusbaum C."/>
            <person name="Birren B."/>
        </authorList>
    </citation>
    <scope>NUCLEOTIDE SEQUENCE</scope>
    <source>
        <strain evidence="2">R3-111a-1</strain>
    </source>
</reference>
<dbReference type="RefSeq" id="XP_009218414.1">
    <property type="nucleotide sequence ID" value="XM_009220150.1"/>
</dbReference>
<feature type="region of interest" description="Disordered" evidence="1">
    <location>
        <begin position="1"/>
        <end position="81"/>
    </location>
</feature>
<dbReference type="OrthoDB" id="5211489at2759"/>
<dbReference type="EMBL" id="GL385395">
    <property type="protein sequence ID" value="EJT82405.1"/>
    <property type="molecule type" value="Genomic_DNA"/>
</dbReference>
<reference evidence="3" key="5">
    <citation type="submission" date="2018-04" db="UniProtKB">
        <authorList>
            <consortium name="EnsemblFungi"/>
        </authorList>
    </citation>
    <scope>IDENTIFICATION</scope>
    <source>
        <strain evidence="3">R3-111a-1</strain>
    </source>
</reference>
<dbReference type="AlphaFoldDB" id="J3NM74"/>
<organism evidence="2">
    <name type="scientific">Gaeumannomyces tritici (strain R3-111a-1)</name>
    <name type="common">Wheat and barley take-all root rot fungus</name>
    <name type="synonym">Gaeumannomyces graminis var. tritici</name>
    <dbReference type="NCBI Taxonomy" id="644352"/>
    <lineage>
        <taxon>Eukaryota</taxon>
        <taxon>Fungi</taxon>
        <taxon>Dikarya</taxon>
        <taxon>Ascomycota</taxon>
        <taxon>Pezizomycotina</taxon>
        <taxon>Sordariomycetes</taxon>
        <taxon>Sordariomycetidae</taxon>
        <taxon>Magnaporthales</taxon>
        <taxon>Magnaporthaceae</taxon>
        <taxon>Gaeumannomyces</taxon>
    </lineage>
</organism>
<dbReference type="Proteomes" id="UP000006039">
    <property type="component" value="Unassembled WGS sequence"/>
</dbReference>
<reference evidence="3" key="4">
    <citation type="journal article" date="2015" name="G3 (Bethesda)">
        <title>Genome sequences of three phytopathogenic species of the Magnaporthaceae family of fungi.</title>
        <authorList>
            <person name="Okagaki L.H."/>
            <person name="Nunes C.C."/>
            <person name="Sailsbery J."/>
            <person name="Clay B."/>
            <person name="Brown D."/>
            <person name="John T."/>
            <person name="Oh Y."/>
            <person name="Young N."/>
            <person name="Fitzgerald M."/>
            <person name="Haas B.J."/>
            <person name="Zeng Q."/>
            <person name="Young S."/>
            <person name="Adiconis X."/>
            <person name="Fan L."/>
            <person name="Levin J.Z."/>
            <person name="Mitchell T.K."/>
            <person name="Okubara P.A."/>
            <person name="Farman M.L."/>
            <person name="Kohn L.M."/>
            <person name="Birren B."/>
            <person name="Ma L.-J."/>
            <person name="Dean R.A."/>
        </authorList>
    </citation>
    <scope>NUCLEOTIDE SEQUENCE</scope>
    <source>
        <strain evidence="3">R3-111a-1</strain>
    </source>
</reference>
<feature type="compositionally biased region" description="Basic and acidic residues" evidence="1">
    <location>
        <begin position="18"/>
        <end position="48"/>
    </location>
</feature>
<dbReference type="HOGENOM" id="CLU_176445_0_0_1"/>
<evidence type="ECO:0000313" key="4">
    <source>
        <dbReference type="Proteomes" id="UP000006039"/>
    </source>
</evidence>
<gene>
    <name evidence="3" type="primary">20342836</name>
    <name evidence="2" type="ORF">GGTG_02378</name>
</gene>
<evidence type="ECO:0000313" key="3">
    <source>
        <dbReference type="EnsemblFungi" id="EJT82405"/>
    </source>
</evidence>
<feature type="compositionally biased region" description="Basic and acidic residues" evidence="1">
    <location>
        <begin position="68"/>
        <end position="81"/>
    </location>
</feature>